<evidence type="ECO:0000256" key="9">
    <source>
        <dbReference type="ARBA" id="ARBA00023157"/>
    </source>
</evidence>
<protein>
    <recommendedName>
        <fullName evidence="12">Generative cell specific-1/HAP2 domain-containing protein</fullName>
    </recommendedName>
</protein>
<evidence type="ECO:0000259" key="12">
    <source>
        <dbReference type="Pfam" id="PF10699"/>
    </source>
</evidence>
<dbReference type="InterPro" id="IPR040326">
    <property type="entry name" value="HAP2/GCS1"/>
</dbReference>
<evidence type="ECO:0000256" key="8">
    <source>
        <dbReference type="ARBA" id="ARBA00023136"/>
    </source>
</evidence>
<sequence>MGIARVAVPTDQLVLWLVVVLWAPQLLVSIEGSLLASSRVERCVQDGATDVPTISCDRRMIVTLTVDSGQNNTEQLELVLDSTQDEDGVLRTLEHPVQIQWAKTIPRLLYPITYVGRTNNKPYETITYKDDILFLFDECNDSPSSSSPTCGWFYNADGTVVRDSQGFCCSCDLSEVLWLSNEQTRAGLTCSLFAFGVDGSSAHCLRFDQLWYDVFSIGAAQVSFEVVLSVKKYQTMTDMYGNTTGGYVTETLRLSPSQTTGTAAGGDIFAKLQGDFAPWSDNPVLSEKYLFVPSSPSTHPRVVAGTDYWMLLDRSSADFSGLTCNKIGVSFSAFRYQGGACGNWLQACLGNQLDHYHREDLARWEQGQLGRYFVRFWGDFVGNQAVVQTNDQRYLSFALDQIRATVTTLTLNADDIIYTINRSPGRIVVANITGFEGLATQGELDVVVMNNGTIQADYTITVTECGDRIQAVQAKMRSISAYQSANLTFALYMSLYDSLGVIVDSVWVNVTVFATNITCLGGQCSDGSGGGKPADGGYKYAITSCSACNSIFDIACYVDNSCMDKIIVFVVIVISLLCCCSCCCVCLKSKRGRSACMGCLKGMCCLACLPVKASTSAADKTRAARKRRKAKLKKKKKKMDKKMAKAQKKMAKKENDLKKAKYQKKLEKMDRRRTTLTEALHARAYELDLERSDSSRSSSSSGSDDDRRPRPAANRGHGAARRRDVGRAQGRRRSRSAHPDVRTQAYDRRPRSMSVDRATMPTRRDDKRTKAKTKTKKGKRYSENTWNWGEMMRNGLRSLHSRNDSVRMKDSELVKMAKRSATAYFNIESSSSSASGLLSPGPRFSVRGRLILLEEGVDVWLNFSLERQHQFQSRYMDEGDEDDDDGYSYLELERPVEMPRAYHQTLITLANARRFITAEPVFPCINE</sequence>
<evidence type="ECO:0000256" key="4">
    <source>
        <dbReference type="ARBA" id="ARBA00022692"/>
    </source>
</evidence>
<dbReference type="PANTHER" id="PTHR31764">
    <property type="entry name" value="PROTEIN HAPLESS 2"/>
    <property type="match status" value="1"/>
</dbReference>
<evidence type="ECO:0000256" key="3">
    <source>
        <dbReference type="ARBA" id="ARBA00022475"/>
    </source>
</evidence>
<evidence type="ECO:0000256" key="5">
    <source>
        <dbReference type="ARBA" id="ARBA00022729"/>
    </source>
</evidence>
<dbReference type="AlphaFoldDB" id="L8H1Q8"/>
<dbReference type="OrthoDB" id="19060at2759"/>
<dbReference type="GO" id="GO:0007338">
    <property type="term" value="P:single fertilization"/>
    <property type="evidence" value="ECO:0007669"/>
    <property type="project" value="UniProtKB-KW"/>
</dbReference>
<feature type="region of interest" description="Disordered" evidence="11">
    <location>
        <begin position="619"/>
        <end position="674"/>
    </location>
</feature>
<keyword evidence="7" id="KW-0446">Lipid-binding</keyword>
<evidence type="ECO:0000313" key="14">
    <source>
        <dbReference type="Proteomes" id="UP000011083"/>
    </source>
</evidence>
<evidence type="ECO:0000313" key="13">
    <source>
        <dbReference type="EMBL" id="ELR19439.1"/>
    </source>
</evidence>
<evidence type="ECO:0000256" key="1">
    <source>
        <dbReference type="ARBA" id="ARBA00004251"/>
    </source>
</evidence>
<dbReference type="RefSeq" id="XP_004341525.1">
    <property type="nucleotide sequence ID" value="XM_004341477.1"/>
</dbReference>
<accession>L8H1Q8</accession>
<feature type="compositionally biased region" description="Basic residues" evidence="11">
    <location>
        <begin position="769"/>
        <end position="779"/>
    </location>
</feature>
<keyword evidence="3" id="KW-1003">Cell membrane</keyword>
<feature type="compositionally biased region" description="Basic and acidic residues" evidence="11">
    <location>
        <begin position="652"/>
        <end position="674"/>
    </location>
</feature>
<keyword evidence="14" id="KW-1185">Reference proteome</keyword>
<evidence type="ECO:0000256" key="10">
    <source>
        <dbReference type="ARBA" id="ARBA00023279"/>
    </source>
</evidence>
<dbReference type="EMBL" id="KB007933">
    <property type="protein sequence ID" value="ELR19439.1"/>
    <property type="molecule type" value="Genomic_DNA"/>
</dbReference>
<dbReference type="KEGG" id="acan:ACA1_266960"/>
<dbReference type="VEuPathDB" id="AmoebaDB:ACA1_266960"/>
<comment type="subcellular location">
    <subcellularLocation>
        <location evidence="1">Cell membrane</location>
        <topology evidence="1">Single-pass type I membrane protein</topology>
    </subcellularLocation>
</comment>
<feature type="compositionally biased region" description="Basic and acidic residues" evidence="11">
    <location>
        <begin position="737"/>
        <end position="750"/>
    </location>
</feature>
<proteinExistence type="inferred from homology"/>
<dbReference type="Proteomes" id="UP000011083">
    <property type="component" value="Unassembled WGS sequence"/>
</dbReference>
<dbReference type="InterPro" id="IPR018928">
    <property type="entry name" value="HAP2/GCS1_dom"/>
</dbReference>
<name>L8H1Q8_ACACF</name>
<dbReference type="GO" id="GO:0008289">
    <property type="term" value="F:lipid binding"/>
    <property type="evidence" value="ECO:0007669"/>
    <property type="project" value="UniProtKB-KW"/>
</dbReference>
<dbReference type="STRING" id="1257118.L8H1Q8"/>
<dbReference type="Pfam" id="PF10699">
    <property type="entry name" value="HAP2-GCS1"/>
    <property type="match status" value="1"/>
</dbReference>
<feature type="region of interest" description="Disordered" evidence="11">
    <location>
        <begin position="687"/>
        <end position="780"/>
    </location>
</feature>
<evidence type="ECO:0000256" key="2">
    <source>
        <dbReference type="ARBA" id="ARBA00010929"/>
    </source>
</evidence>
<evidence type="ECO:0000256" key="11">
    <source>
        <dbReference type="SAM" id="MobiDB-lite"/>
    </source>
</evidence>
<keyword evidence="9" id="KW-1015">Disulfide bond</keyword>
<comment type="similarity">
    <text evidence="2">Belongs to the HAP2/GCS1 family.</text>
</comment>
<keyword evidence="8" id="KW-0472">Membrane</keyword>
<keyword evidence="10" id="KW-0278">Fertilization</keyword>
<keyword evidence="6" id="KW-1133">Transmembrane helix</keyword>
<evidence type="ECO:0000256" key="6">
    <source>
        <dbReference type="ARBA" id="ARBA00022989"/>
    </source>
</evidence>
<keyword evidence="4" id="KW-0812">Transmembrane</keyword>
<dbReference type="GeneID" id="14920219"/>
<evidence type="ECO:0000256" key="7">
    <source>
        <dbReference type="ARBA" id="ARBA00023121"/>
    </source>
</evidence>
<feature type="compositionally biased region" description="Basic residues" evidence="11">
    <location>
        <begin position="623"/>
        <end position="651"/>
    </location>
</feature>
<gene>
    <name evidence="13" type="ORF">ACA1_266960</name>
</gene>
<keyword evidence="5" id="KW-0732">Signal</keyword>
<dbReference type="OMA" id="RYSENTW"/>
<feature type="domain" description="Generative cell specific-1/HAP2" evidence="12">
    <location>
        <begin position="54"/>
        <end position="563"/>
    </location>
</feature>
<dbReference type="PANTHER" id="PTHR31764:SF0">
    <property type="entry name" value="GENERATIVE CELL SPECIFIC-1_HAP2 DOMAIN-CONTAINING PROTEIN"/>
    <property type="match status" value="1"/>
</dbReference>
<reference evidence="13 14" key="1">
    <citation type="journal article" date="2013" name="Genome Biol.">
        <title>Genome of Acanthamoeba castellanii highlights extensive lateral gene transfer and early evolution of tyrosine kinase signaling.</title>
        <authorList>
            <person name="Clarke M."/>
            <person name="Lohan A.J."/>
            <person name="Liu B."/>
            <person name="Lagkouvardos I."/>
            <person name="Roy S."/>
            <person name="Zafar N."/>
            <person name="Bertelli C."/>
            <person name="Schilde C."/>
            <person name="Kianianmomeni A."/>
            <person name="Burglin T.R."/>
            <person name="Frech C."/>
            <person name="Turcotte B."/>
            <person name="Kopec K.O."/>
            <person name="Synnott J.M."/>
            <person name="Choo C."/>
            <person name="Paponov I."/>
            <person name="Finkler A."/>
            <person name="Soon Heng Tan C."/>
            <person name="Hutchins A.P."/>
            <person name="Weinmeier T."/>
            <person name="Rattei T."/>
            <person name="Chu J.S."/>
            <person name="Gimenez G."/>
            <person name="Irimia M."/>
            <person name="Rigden D.J."/>
            <person name="Fitzpatrick D.A."/>
            <person name="Lorenzo-Morales J."/>
            <person name="Bateman A."/>
            <person name="Chiu C.H."/>
            <person name="Tang P."/>
            <person name="Hegemann P."/>
            <person name="Fromm H."/>
            <person name="Raoult D."/>
            <person name="Greub G."/>
            <person name="Miranda-Saavedra D."/>
            <person name="Chen N."/>
            <person name="Nash P."/>
            <person name="Ginger M.L."/>
            <person name="Horn M."/>
            <person name="Schaap P."/>
            <person name="Caler L."/>
            <person name="Loftus B."/>
        </authorList>
    </citation>
    <scope>NUCLEOTIDE SEQUENCE [LARGE SCALE GENOMIC DNA]</scope>
    <source>
        <strain evidence="13 14">Neff</strain>
    </source>
</reference>
<organism evidence="13 14">
    <name type="scientific">Acanthamoeba castellanii (strain ATCC 30010 / Neff)</name>
    <dbReference type="NCBI Taxonomy" id="1257118"/>
    <lineage>
        <taxon>Eukaryota</taxon>
        <taxon>Amoebozoa</taxon>
        <taxon>Discosea</taxon>
        <taxon>Longamoebia</taxon>
        <taxon>Centramoebida</taxon>
        <taxon>Acanthamoebidae</taxon>
        <taxon>Acanthamoeba</taxon>
    </lineage>
</organism>
<dbReference type="GO" id="GO:0005886">
    <property type="term" value="C:plasma membrane"/>
    <property type="evidence" value="ECO:0007669"/>
    <property type="project" value="UniProtKB-SubCell"/>
</dbReference>